<gene>
    <name evidence="7" type="ORF">GCM10010528_13570</name>
</gene>
<feature type="domain" description="Integral membrane bound transporter" evidence="6">
    <location>
        <begin position="66"/>
        <end position="184"/>
    </location>
</feature>
<accession>A0ABP6L6F7</accession>
<organism evidence="7 8">
    <name type="scientific">Gordonia defluvii</name>
    <dbReference type="NCBI Taxonomy" id="283718"/>
    <lineage>
        <taxon>Bacteria</taxon>
        <taxon>Bacillati</taxon>
        <taxon>Actinomycetota</taxon>
        <taxon>Actinomycetes</taxon>
        <taxon>Mycobacteriales</taxon>
        <taxon>Gordoniaceae</taxon>
        <taxon>Gordonia</taxon>
    </lineage>
</organism>
<feature type="transmembrane region" description="Helical" evidence="5">
    <location>
        <begin position="171"/>
        <end position="188"/>
    </location>
</feature>
<keyword evidence="4 5" id="KW-0472">Membrane</keyword>
<reference evidence="8" key="1">
    <citation type="journal article" date="2019" name="Int. J. Syst. Evol. Microbiol.">
        <title>The Global Catalogue of Microorganisms (GCM) 10K type strain sequencing project: providing services to taxonomists for standard genome sequencing and annotation.</title>
        <authorList>
            <consortium name="The Broad Institute Genomics Platform"/>
            <consortium name="The Broad Institute Genome Sequencing Center for Infectious Disease"/>
            <person name="Wu L."/>
            <person name="Ma J."/>
        </authorList>
    </citation>
    <scope>NUCLEOTIDE SEQUENCE [LARGE SCALE GENOMIC DNA]</scope>
    <source>
        <strain evidence="8">JCM 14234</strain>
    </source>
</reference>
<dbReference type="InterPro" id="IPR049453">
    <property type="entry name" value="Memb_transporter_dom"/>
</dbReference>
<protein>
    <recommendedName>
        <fullName evidence="6">Integral membrane bound transporter domain-containing protein</fullName>
    </recommendedName>
</protein>
<evidence type="ECO:0000313" key="7">
    <source>
        <dbReference type="EMBL" id="GAA3033857.1"/>
    </source>
</evidence>
<comment type="caution">
    <text evidence="7">The sequence shown here is derived from an EMBL/GenBank/DDBJ whole genome shotgun (WGS) entry which is preliminary data.</text>
</comment>
<keyword evidence="2 5" id="KW-0812">Transmembrane</keyword>
<keyword evidence="8" id="KW-1185">Reference proteome</keyword>
<feature type="transmembrane region" description="Helical" evidence="5">
    <location>
        <begin position="123"/>
        <end position="141"/>
    </location>
</feature>
<dbReference type="EMBL" id="BAAAVS010000020">
    <property type="protein sequence ID" value="GAA3033857.1"/>
    <property type="molecule type" value="Genomic_DNA"/>
</dbReference>
<evidence type="ECO:0000259" key="6">
    <source>
        <dbReference type="Pfam" id="PF13515"/>
    </source>
</evidence>
<feature type="transmembrane region" description="Helical" evidence="5">
    <location>
        <begin position="74"/>
        <end position="92"/>
    </location>
</feature>
<name>A0ABP6L6F7_9ACTN</name>
<feature type="transmembrane region" description="Helical" evidence="5">
    <location>
        <begin position="47"/>
        <end position="68"/>
    </location>
</feature>
<evidence type="ECO:0000256" key="1">
    <source>
        <dbReference type="ARBA" id="ARBA00004141"/>
    </source>
</evidence>
<proteinExistence type="predicted"/>
<comment type="subcellular location">
    <subcellularLocation>
        <location evidence="1">Membrane</location>
        <topology evidence="1">Multi-pass membrane protein</topology>
    </subcellularLocation>
</comment>
<evidence type="ECO:0000256" key="5">
    <source>
        <dbReference type="SAM" id="Phobius"/>
    </source>
</evidence>
<evidence type="ECO:0000256" key="3">
    <source>
        <dbReference type="ARBA" id="ARBA00022989"/>
    </source>
</evidence>
<feature type="transmembrane region" description="Helical" evidence="5">
    <location>
        <begin position="99"/>
        <end position="117"/>
    </location>
</feature>
<dbReference type="Pfam" id="PF13515">
    <property type="entry name" value="FUSC_2"/>
    <property type="match status" value="1"/>
</dbReference>
<sequence length="392" mass="41184">MHFFSRSGRARPRPASAVAEQWTRARAPGGRALGRLPVPVQSRVRRLLNSVVPILQCGLAAGVSWWIATAVFGHAAPFFAPIAAIISLGLSLSRRWRRSVELVGGVAIGVLIGDLLVRYVGSGAWQIAAAVLVAMSLAVFLDNGPILPMQSASSAVLVVAVPITGAGFTRAVDALIGGVVGILIVVILPTNPAHRARLDAAGILATLRDTCDRLAAGLRAGNNDAIGAVYVEVGGLRGALDTMRADMRGGREVSVISPLYWSSRSRMEAIADTGEPIDSAVRNMLVLARRLNGMTARGESVPDAVIDLIDQLGDGYEVLRGYMLAPPGGRPDAADAAQALRAIARNAKPEVVVDEDLTAVSSLAQIRSQLVDMLMIAGLSRTSAVAQLHRNQ</sequence>
<evidence type="ECO:0000256" key="2">
    <source>
        <dbReference type="ARBA" id="ARBA00022692"/>
    </source>
</evidence>
<dbReference type="Proteomes" id="UP001501035">
    <property type="component" value="Unassembled WGS sequence"/>
</dbReference>
<evidence type="ECO:0000256" key="4">
    <source>
        <dbReference type="ARBA" id="ARBA00023136"/>
    </source>
</evidence>
<evidence type="ECO:0000313" key="8">
    <source>
        <dbReference type="Proteomes" id="UP001501035"/>
    </source>
</evidence>
<keyword evidence="3 5" id="KW-1133">Transmembrane helix</keyword>